<keyword evidence="7" id="KW-0645">Protease</keyword>
<dbReference type="Proteomes" id="UP000034723">
    <property type="component" value="Chromosome"/>
</dbReference>
<feature type="transmembrane region" description="Helical" evidence="5">
    <location>
        <begin position="381"/>
        <end position="403"/>
    </location>
</feature>
<dbReference type="AlphaFoldDB" id="A0A0F7IJZ3"/>
<feature type="domain" description="PDZ" evidence="6">
    <location>
        <begin position="256"/>
        <end position="325"/>
    </location>
</feature>
<dbReference type="Gene3D" id="2.30.42.10">
    <property type="match status" value="2"/>
</dbReference>
<feature type="transmembrane region" description="Helical" evidence="5">
    <location>
        <begin position="410"/>
        <end position="430"/>
    </location>
</feature>
<dbReference type="InterPro" id="IPR041489">
    <property type="entry name" value="PDZ_6"/>
</dbReference>
<dbReference type="GO" id="GO:0004222">
    <property type="term" value="F:metalloendopeptidase activity"/>
    <property type="evidence" value="ECO:0007669"/>
    <property type="project" value="InterPro"/>
</dbReference>
<evidence type="ECO:0000256" key="1">
    <source>
        <dbReference type="ARBA" id="ARBA00004127"/>
    </source>
</evidence>
<keyword evidence="2 5" id="KW-0812">Transmembrane</keyword>
<evidence type="ECO:0000256" key="5">
    <source>
        <dbReference type="SAM" id="Phobius"/>
    </source>
</evidence>
<dbReference type="SMART" id="SM00228">
    <property type="entry name" value="PDZ"/>
    <property type="match status" value="1"/>
</dbReference>
<feature type="transmembrane region" description="Helical" evidence="5">
    <location>
        <begin position="460"/>
        <end position="479"/>
    </location>
</feature>
<dbReference type="Pfam" id="PF17820">
    <property type="entry name" value="PDZ_6"/>
    <property type="match status" value="1"/>
</dbReference>
<dbReference type="STRING" id="113653.GAH_00071"/>
<dbReference type="InterPro" id="IPR001478">
    <property type="entry name" value="PDZ"/>
</dbReference>
<dbReference type="PANTHER" id="PTHR13325:SF3">
    <property type="entry name" value="MEMBRANE-BOUND TRANSCRIPTION FACTOR SITE-2 PROTEASE"/>
    <property type="match status" value="1"/>
</dbReference>
<dbReference type="GO" id="GO:0016020">
    <property type="term" value="C:membrane"/>
    <property type="evidence" value="ECO:0007669"/>
    <property type="project" value="InterPro"/>
</dbReference>
<accession>A0A0F7IJZ3</accession>
<dbReference type="HOGENOM" id="CLU_042134_1_0_2"/>
<keyword evidence="7" id="KW-0378">Hydrolase</keyword>
<proteinExistence type="predicted"/>
<organism evidence="7 8">
    <name type="scientific">Geoglobus ahangari</name>
    <dbReference type="NCBI Taxonomy" id="113653"/>
    <lineage>
        <taxon>Archaea</taxon>
        <taxon>Methanobacteriati</taxon>
        <taxon>Methanobacteriota</taxon>
        <taxon>Archaeoglobi</taxon>
        <taxon>Archaeoglobales</taxon>
        <taxon>Archaeoglobaceae</taxon>
        <taxon>Geoglobus</taxon>
    </lineage>
</organism>
<dbReference type="PRINTS" id="PR01000">
    <property type="entry name" value="SREBPS2PTASE"/>
</dbReference>
<dbReference type="PANTHER" id="PTHR13325">
    <property type="entry name" value="PROTEASE M50 MEMBRANE-BOUND TRANSCRIPTION FACTOR SITE 2 PROTEASE"/>
    <property type="match status" value="1"/>
</dbReference>
<keyword evidence="3 5" id="KW-1133">Transmembrane helix</keyword>
<feature type="transmembrane region" description="Helical" evidence="5">
    <location>
        <begin position="181"/>
        <end position="203"/>
    </location>
</feature>
<dbReference type="InterPro" id="IPR008915">
    <property type="entry name" value="Peptidase_M50"/>
</dbReference>
<feature type="transmembrane region" description="Helical" evidence="5">
    <location>
        <begin position="342"/>
        <end position="361"/>
    </location>
</feature>
<gene>
    <name evidence="7" type="ORF">GAH_00071</name>
</gene>
<dbReference type="KEGG" id="gah:GAH_00071"/>
<name>A0A0F7IJZ3_9EURY</name>
<dbReference type="InParanoid" id="A0A0F7IJZ3"/>
<dbReference type="EMBL" id="CP011267">
    <property type="protein sequence ID" value="AKG92569.1"/>
    <property type="molecule type" value="Genomic_DNA"/>
</dbReference>
<evidence type="ECO:0000256" key="4">
    <source>
        <dbReference type="ARBA" id="ARBA00023136"/>
    </source>
</evidence>
<dbReference type="GO" id="GO:0012505">
    <property type="term" value="C:endomembrane system"/>
    <property type="evidence" value="ECO:0007669"/>
    <property type="project" value="UniProtKB-SubCell"/>
</dbReference>
<dbReference type="CDD" id="cd06159">
    <property type="entry name" value="S2P-M50_PDZ_Arch"/>
    <property type="match status" value="1"/>
</dbReference>
<feature type="transmembrane region" description="Helical" evidence="5">
    <location>
        <begin position="6"/>
        <end position="21"/>
    </location>
</feature>
<keyword evidence="8" id="KW-1185">Reference proteome</keyword>
<protein>
    <submittedName>
        <fullName evidence="7">Putative membrane-associated Zn-dependent proteases 1</fullName>
    </submittedName>
</protein>
<dbReference type="GO" id="GO:0005737">
    <property type="term" value="C:cytoplasm"/>
    <property type="evidence" value="ECO:0007669"/>
    <property type="project" value="TreeGrafter"/>
</dbReference>
<reference evidence="7 8" key="1">
    <citation type="submission" date="2015-04" db="EMBL/GenBank/DDBJ databases">
        <title>The complete genome sequence of the hyperthermophilic, obligate iron-reducing archaeon Geoglobus ahangari strain 234T.</title>
        <authorList>
            <person name="Manzella M.P."/>
            <person name="Holmes D.E."/>
            <person name="Rocheleau J.M."/>
            <person name="Chung A."/>
            <person name="Reguera G."/>
            <person name="Kashefi K."/>
        </authorList>
    </citation>
    <scope>NUCLEOTIDE SEQUENCE [LARGE SCALE GENOMIC DNA]</scope>
    <source>
        <strain evidence="7 8">234</strain>
    </source>
</reference>
<dbReference type="PATRIC" id="fig|113653.22.peg.70"/>
<feature type="transmembrane region" description="Helical" evidence="5">
    <location>
        <begin position="58"/>
        <end position="84"/>
    </location>
</feature>
<dbReference type="InterPro" id="IPR001193">
    <property type="entry name" value="MBTPS2"/>
</dbReference>
<dbReference type="RefSeq" id="WP_048094173.1">
    <property type="nucleotide sequence ID" value="NZ_CP011267.1"/>
</dbReference>
<evidence type="ECO:0000259" key="6">
    <source>
        <dbReference type="SMART" id="SM00228"/>
    </source>
</evidence>
<keyword evidence="4 5" id="KW-0472">Membrane</keyword>
<evidence type="ECO:0000313" key="7">
    <source>
        <dbReference type="EMBL" id="AKG92569.1"/>
    </source>
</evidence>
<dbReference type="Pfam" id="PF02163">
    <property type="entry name" value="Peptidase_M50"/>
    <property type="match status" value="1"/>
</dbReference>
<dbReference type="GeneID" id="24802661"/>
<dbReference type="SUPFAM" id="SSF50156">
    <property type="entry name" value="PDZ domain-like"/>
    <property type="match status" value="2"/>
</dbReference>
<sequence>MDALTALTIFLAYWAIVEFLKRRGVLERRGITAYGPVLMIRTERGIELLKRLARRRRFWIVLGNAGIPAVFAGMVFMFVLILFMDYTLFTSPPPPSDLTSPRNALLIPGVNQYIPLVWGLIGLIVTLIVHEFSHAISALSENIRVKSLGVLVALVPIGGFAEPDEEQLLHHSERGTRLRVFSSGVISNFITAAIAFSIFFYLLGFITPSIAVLSSDNPDLKVGDVVVEINGVKVTSPDDISKAVGEQGKIVLKLADGREVQLSGVTGVKIVQVVDGYPAKEAGIQEGWIITAVDGKKIHTLRDFLKAMEGKKGGDRVEIQVFDGSEYRNYTLTLKDANGRGLMGVQVTEYFAGVTFSYFYAENILNTLRGIPSMLTNPAGWLFLISMPIIFFNSFSFPITAFFHSSVGGWIFYALNTFYWIGWINFYVGLFNCLPAVPLDGGRVFYDVAEKLGGKRSAEIASKFLSSLIFGSIILSIVIPNMPR</sequence>
<dbReference type="GO" id="GO:0031293">
    <property type="term" value="P:membrane protein intracellular domain proteolysis"/>
    <property type="evidence" value="ECO:0007669"/>
    <property type="project" value="TreeGrafter"/>
</dbReference>
<evidence type="ECO:0000256" key="2">
    <source>
        <dbReference type="ARBA" id="ARBA00022692"/>
    </source>
</evidence>
<dbReference type="InterPro" id="IPR036034">
    <property type="entry name" value="PDZ_sf"/>
</dbReference>
<dbReference type="OrthoDB" id="15212at2157"/>
<evidence type="ECO:0000313" key="8">
    <source>
        <dbReference type="Proteomes" id="UP000034723"/>
    </source>
</evidence>
<evidence type="ECO:0000256" key="3">
    <source>
        <dbReference type="ARBA" id="ARBA00022989"/>
    </source>
</evidence>
<comment type="subcellular location">
    <subcellularLocation>
        <location evidence="1">Endomembrane system</location>
        <topology evidence="1">Multi-pass membrane protein</topology>
    </subcellularLocation>
</comment>
<feature type="transmembrane region" description="Helical" evidence="5">
    <location>
        <begin position="113"/>
        <end position="133"/>
    </location>
</feature>